<sequence length="1201" mass="136601">MKITYIVIMLYFVQTYCLGQSSENNIIQVPNSPESTEFIKYGNIPVSMYAGKPEISLPIYTIQGKEFNLPISLNYDGGGIMVNQIATEVGLAWSLQAGGVVSRITNGKPDHVFSASRYYNSYYTEYDKLKAFYNTTVTPIPSDLPASEGSPYEPAYPEYFPKLRDYFLYEEIIRKGEIDTQPDYFSFNVGALSGTIYIDPVSGEAICNNGKNYKISYTGNLANFEGGGITKWHITDEYGNQYFFDLYDTTKTLIDTSGEDDRKTYISSWQLTKIISANYKDVIEFNYTYSDFWVNEKYIPQVANNIQSVLYQNPPPIGSICSDIADINANATPYQIAQYYLASIKLNNREIVSFQRNEEERKDLSSRHALQKISVANGLEYQLYHSYFKSDPNIDLDNITSITEDDIRLKLDSITISSNIINTPKTSYNFSYFNPEGVPNIQSFAQDYWGFYNGKPNTTYGLIPKETVLVEGNVKNLPGSDRTPNLEYAKKGTLYKITYPTGGHTEFEYELHSAYVNETSVVNKSTEIGKLTGGKDLNDPYNYYDDEYFFDNPKGNEFVVPVYESGPKNIKIQYTSPTNPSDNIDGILFVALLKCDNSNVPVPPDECDGQSPPVLTNCPLNLEWEDIVSYPSDKRIFVKSYKGGPDVNTGALPNGYTETIPFELPAGFYKLYILNGVPNSELSVKMEYSISENHSSNKPVGGLRTKTITDFTNDGTPALTKNYIYEQTIDGNCNSPISISSGKLHYTPVFSHYLYYYHFLESAYCTFYNRFSYPLNAARSPHISYSAVIEKYYNAQGEHNGYKEYHFYNDIEGYNDQLNPPFLKSNFKNGNISKILTFNSAHQLLQKTLNVYDQIQIENSINGFITKPGFYKTDHQLQVFSIPHSGDVFKFKLPILIDGGPNYLYDDGLLPVWTSGPPTFISKLYGQYLITNNYSYLKESTTTYYFENDSVTTKTNYFYDGLTQFPKSHRQVSRIETITSDGRYKVSKTLYPQDISDPTTAEQKLIARHRVAEPIQTELWQDGVKQSSMRTVFKDWSTNQVLPHEELISKGTDSLRPRIVYHRYDSYGNPEEISKADGSHTVYVWSYNNQYPIAKLENVSLQDITTAQQSLIDAAKTAADQDTNESTEDALRIALGNLRDGFESALITTYTYDPLIGVTSITDSKGYTTYYEYDEFNRLEFIKDQDSNIISKNDYHYKNQN</sequence>
<dbReference type="AlphaFoldDB" id="A0A9E7A050"/>
<accession>A0A9E7A050</accession>
<dbReference type="RefSeq" id="WP_255844536.1">
    <property type="nucleotide sequence ID" value="NZ_CP094358.1"/>
</dbReference>
<evidence type="ECO:0008006" key="3">
    <source>
        <dbReference type="Google" id="ProtNLM"/>
    </source>
</evidence>
<protein>
    <recommendedName>
        <fullName evidence="3">YD repeat-containing protein</fullName>
    </recommendedName>
</protein>
<name>A0A9E7A050_9FLAO</name>
<reference evidence="1" key="1">
    <citation type="submission" date="2022-03" db="EMBL/GenBank/DDBJ databases">
        <title>Description of Abyssus ytuae gen. nov., sp. nov., a novel member of the family Flavobacteriaceae isolated from the sediment of Mariana Trench.</title>
        <authorList>
            <person name="Zhang J."/>
            <person name="Xu X."/>
        </authorList>
    </citation>
    <scope>NUCLEOTIDE SEQUENCE</scope>
    <source>
        <strain evidence="1">MT3330</strain>
    </source>
</reference>
<organism evidence="1 2">
    <name type="scientific">Abyssalbus ytuae</name>
    <dbReference type="NCBI Taxonomy" id="2926907"/>
    <lineage>
        <taxon>Bacteria</taxon>
        <taxon>Pseudomonadati</taxon>
        <taxon>Bacteroidota</taxon>
        <taxon>Flavobacteriia</taxon>
        <taxon>Flavobacteriales</taxon>
        <taxon>Flavobacteriaceae</taxon>
        <taxon>Abyssalbus</taxon>
    </lineage>
</organism>
<dbReference type="Proteomes" id="UP000831290">
    <property type="component" value="Chromosome"/>
</dbReference>
<proteinExistence type="predicted"/>
<dbReference type="EMBL" id="CP094358">
    <property type="protein sequence ID" value="UOB18367.1"/>
    <property type="molecule type" value="Genomic_DNA"/>
</dbReference>
<dbReference type="KEGG" id="fbm:MQE35_03535"/>
<evidence type="ECO:0000313" key="1">
    <source>
        <dbReference type="EMBL" id="UOB18367.1"/>
    </source>
</evidence>
<evidence type="ECO:0000313" key="2">
    <source>
        <dbReference type="Proteomes" id="UP000831290"/>
    </source>
</evidence>
<keyword evidence="2" id="KW-1185">Reference proteome</keyword>
<gene>
    <name evidence="1" type="ORF">MQE35_03535</name>
</gene>